<keyword evidence="3" id="KW-0808">Transferase</keyword>
<reference evidence="11 13" key="3">
    <citation type="submission" date="2019-03" db="EMBL/GenBank/DDBJ databases">
        <title>Subsurface microbial communities from deep shales in Ohio and West Virginia, USA.</title>
        <authorList>
            <person name="Wrighton K."/>
        </authorList>
    </citation>
    <scope>NUCLEOTIDE SEQUENCE [LARGE SCALE GENOMIC DNA]</scope>
    <source>
        <strain evidence="11 13">WG1_MB</strain>
    </source>
</reference>
<dbReference type="REBASE" id="1008588">
    <property type="entry name" value="M.MeuWG1MBORF101266P"/>
</dbReference>
<dbReference type="GO" id="GO:0003677">
    <property type="term" value="F:DNA binding"/>
    <property type="evidence" value="ECO:0007669"/>
    <property type="project" value="InterPro"/>
</dbReference>
<dbReference type="GO" id="GO:0009307">
    <property type="term" value="P:DNA restriction-modification system"/>
    <property type="evidence" value="ECO:0007669"/>
    <property type="project" value="UniProtKB-KW"/>
</dbReference>
<dbReference type="PANTHER" id="PTHR42933:SF3">
    <property type="entry name" value="TYPE I RESTRICTION ENZYME MJAVIII METHYLASE SUBUNIT"/>
    <property type="match status" value="1"/>
</dbReference>
<feature type="domain" description="N6 adenine-specific DNA methyltransferase N-terminal" evidence="9">
    <location>
        <begin position="8"/>
        <end position="140"/>
    </location>
</feature>
<dbReference type="InterPro" id="IPR029063">
    <property type="entry name" value="SAM-dependent_MTases_sf"/>
</dbReference>
<feature type="domain" description="DNA methylase adenine-specific" evidence="8">
    <location>
        <begin position="155"/>
        <end position="457"/>
    </location>
</feature>
<dbReference type="SUPFAM" id="SSF53335">
    <property type="entry name" value="S-adenosyl-L-methionine-dependent methyltransferases"/>
    <property type="match status" value="1"/>
</dbReference>
<dbReference type="GO" id="GO:0032259">
    <property type="term" value="P:methylation"/>
    <property type="evidence" value="ECO:0007669"/>
    <property type="project" value="UniProtKB-KW"/>
</dbReference>
<proteinExistence type="predicted"/>
<dbReference type="EMBL" id="OBDR01000001">
    <property type="protein sequence ID" value="SNY00545.1"/>
    <property type="molecule type" value="Genomic_DNA"/>
</dbReference>
<evidence type="ECO:0000313" key="11">
    <source>
        <dbReference type="EMBL" id="TCL11188.1"/>
    </source>
</evidence>
<evidence type="ECO:0000256" key="2">
    <source>
        <dbReference type="ARBA" id="ARBA00022603"/>
    </source>
</evidence>
<sequence>MSNFQEKANFIWSVADEVLRDDLKAGKYRDLILPFTVIRRIECVLEPTKEDVLERNKILEGKVKDKYSALCDVADCRFYNTSQYDLKKLLDDPKNIKKNFLAYMDSFSDNVKEILSKFNIDNYIDFLDENNLLYMLVEKFGNVDLHPDAVSNMEMGYIFEELLRRFNENMNENPGEHFTPREVITMMVHLLFHQDMDIIGHNHPVRTVYDPACGTGGMLTVSKDYVHEEINPNVDMHLYGQEVNPETYAIAKAELLLKGNGRDSENIMLGSTLSNDQHTDRTFHYQLSNPPFGKDWKKDKKIVEAEANRGFSGRFGAGLPRSSDGQMLFLMHMISKMRPLGEGGGRMGIVMNGSPLFTGDAGSGESEIRRWILENDMLEAIVALPDQLFYNTGINTYVWICTNRKDEVRKGKVQLIDGTSCYINMRKSLGDKRHEISQEQIETLTRLHARFEENEYSQIFDNTAFGYRKITIERPLRLKCQITEERIEELKEQKAFQSLATSKKRKDTAEKEREEAAGRKLQDLVIDVLAGMDHDKIYMSRDEFLKDLESSLKRAKVSIKAPVRKAILAVMSEQDENGEICRDNKGNIEADTQLRDYENVPLDEDIHEYFEREVQPYVPDAWINESVTDEKDGEIGKVGYTINFNQYFYEYQPPRPLQEIEADINKLENEILQILEVMKQ</sequence>
<dbReference type="Pfam" id="PF12161">
    <property type="entry name" value="HsdM_N"/>
    <property type="match status" value="1"/>
</dbReference>
<feature type="coiled-coil region" evidence="7">
    <location>
        <begin position="480"/>
        <end position="519"/>
    </location>
</feature>
<dbReference type="PANTHER" id="PTHR42933">
    <property type="entry name" value="SLR6095 PROTEIN"/>
    <property type="match status" value="1"/>
</dbReference>
<gene>
    <name evidence="11" type="ORF">C7960_0299</name>
    <name evidence="10" type="ORF">SAMN06295989_101266</name>
</gene>
<dbReference type="InterPro" id="IPR003356">
    <property type="entry name" value="DNA_methylase_A-5"/>
</dbReference>
<keyword evidence="4" id="KW-0949">S-adenosyl-L-methionine</keyword>
<dbReference type="EC" id="2.1.1.72" evidence="1"/>
<evidence type="ECO:0000256" key="3">
    <source>
        <dbReference type="ARBA" id="ARBA00022679"/>
    </source>
</evidence>
<dbReference type="Proteomes" id="UP000295404">
    <property type="component" value="Unassembled WGS sequence"/>
</dbReference>
<reference evidence="12" key="2">
    <citation type="submission" date="2017-09" db="EMBL/GenBank/DDBJ databases">
        <authorList>
            <person name="Varghese N."/>
            <person name="Submissions S."/>
        </authorList>
    </citation>
    <scope>NUCLEOTIDE SEQUENCE [LARGE SCALE GENOMIC DNA]</scope>
    <source>
        <strain evidence="12">WG-1MB</strain>
    </source>
</reference>
<dbReference type="PRINTS" id="PR00507">
    <property type="entry name" value="N12N6MTFRASE"/>
</dbReference>
<reference evidence="10" key="1">
    <citation type="submission" date="2017-09" db="EMBL/GenBank/DDBJ databases">
        <authorList>
            <person name="Ehlers B."/>
            <person name="Leendertz F.H."/>
        </authorList>
    </citation>
    <scope>NUCLEOTIDE SEQUENCE [LARGE SCALE GENOMIC DNA]</scope>
    <source>
        <strain evidence="10">WG-1MB</strain>
    </source>
</reference>
<dbReference type="AlphaFoldDB" id="A0A285EN98"/>
<dbReference type="EMBL" id="SMMS01000001">
    <property type="protein sequence ID" value="TCL11188.1"/>
    <property type="molecule type" value="Genomic_DNA"/>
</dbReference>
<name>A0A285EN98_9EURY</name>
<evidence type="ECO:0000313" key="13">
    <source>
        <dbReference type="Proteomes" id="UP000295404"/>
    </source>
</evidence>
<evidence type="ECO:0000256" key="4">
    <source>
        <dbReference type="ARBA" id="ARBA00022691"/>
    </source>
</evidence>
<dbReference type="RefSeq" id="WP_096711445.1">
    <property type="nucleotide sequence ID" value="NZ_OBDR01000001.1"/>
</dbReference>
<evidence type="ECO:0000256" key="1">
    <source>
        <dbReference type="ARBA" id="ARBA00011900"/>
    </source>
</evidence>
<dbReference type="Proteomes" id="UP000217726">
    <property type="component" value="Unassembled WGS sequence"/>
</dbReference>
<dbReference type="OrthoDB" id="45790at2157"/>
<evidence type="ECO:0000313" key="12">
    <source>
        <dbReference type="Proteomes" id="UP000217726"/>
    </source>
</evidence>
<accession>A0A285EN98</accession>
<keyword evidence="5" id="KW-0680">Restriction system</keyword>
<keyword evidence="12" id="KW-1185">Reference proteome</keyword>
<dbReference type="GO" id="GO:0008170">
    <property type="term" value="F:N-methyltransferase activity"/>
    <property type="evidence" value="ECO:0007669"/>
    <property type="project" value="InterPro"/>
</dbReference>
<evidence type="ECO:0000259" key="8">
    <source>
        <dbReference type="Pfam" id="PF02384"/>
    </source>
</evidence>
<evidence type="ECO:0000313" key="10">
    <source>
        <dbReference type="EMBL" id="SNY00545.1"/>
    </source>
</evidence>
<keyword evidence="7" id="KW-0175">Coiled coil</keyword>
<dbReference type="Gene3D" id="3.40.50.150">
    <property type="entry name" value="Vaccinia Virus protein VP39"/>
    <property type="match status" value="1"/>
</dbReference>
<evidence type="ECO:0000256" key="7">
    <source>
        <dbReference type="SAM" id="Coils"/>
    </source>
</evidence>
<evidence type="ECO:0000259" key="9">
    <source>
        <dbReference type="Pfam" id="PF12161"/>
    </source>
</evidence>
<dbReference type="GO" id="GO:0009007">
    <property type="term" value="F:site-specific DNA-methyltransferase (adenine-specific) activity"/>
    <property type="evidence" value="ECO:0007669"/>
    <property type="project" value="UniProtKB-EC"/>
</dbReference>
<dbReference type="InterPro" id="IPR051537">
    <property type="entry name" value="DNA_Adenine_Mtase"/>
</dbReference>
<evidence type="ECO:0000256" key="6">
    <source>
        <dbReference type="ARBA" id="ARBA00047942"/>
    </source>
</evidence>
<comment type="catalytic activity">
    <reaction evidence="6">
        <text>a 2'-deoxyadenosine in DNA + S-adenosyl-L-methionine = an N(6)-methyl-2'-deoxyadenosine in DNA + S-adenosyl-L-homocysteine + H(+)</text>
        <dbReference type="Rhea" id="RHEA:15197"/>
        <dbReference type="Rhea" id="RHEA-COMP:12418"/>
        <dbReference type="Rhea" id="RHEA-COMP:12419"/>
        <dbReference type="ChEBI" id="CHEBI:15378"/>
        <dbReference type="ChEBI" id="CHEBI:57856"/>
        <dbReference type="ChEBI" id="CHEBI:59789"/>
        <dbReference type="ChEBI" id="CHEBI:90615"/>
        <dbReference type="ChEBI" id="CHEBI:90616"/>
        <dbReference type="EC" id="2.1.1.72"/>
    </reaction>
</comment>
<dbReference type="InterPro" id="IPR022749">
    <property type="entry name" value="D12N6_MeTrfase_N"/>
</dbReference>
<organism evidence="10 12">
    <name type="scientific">Methanohalophilus euhalobius</name>
    <dbReference type="NCBI Taxonomy" id="51203"/>
    <lineage>
        <taxon>Archaea</taxon>
        <taxon>Methanobacteriati</taxon>
        <taxon>Methanobacteriota</taxon>
        <taxon>Stenosarchaea group</taxon>
        <taxon>Methanomicrobia</taxon>
        <taxon>Methanosarcinales</taxon>
        <taxon>Methanosarcinaceae</taxon>
        <taxon>Methanohalophilus</taxon>
    </lineage>
</organism>
<keyword evidence="2" id="KW-0489">Methyltransferase</keyword>
<dbReference type="Pfam" id="PF02384">
    <property type="entry name" value="N6_Mtase"/>
    <property type="match status" value="1"/>
</dbReference>
<evidence type="ECO:0000256" key="5">
    <source>
        <dbReference type="ARBA" id="ARBA00022747"/>
    </source>
</evidence>
<protein>
    <recommendedName>
        <fullName evidence="1">site-specific DNA-methyltransferase (adenine-specific)</fullName>
        <ecNumber evidence="1">2.1.1.72</ecNumber>
    </recommendedName>
</protein>